<dbReference type="SUPFAM" id="SSF51905">
    <property type="entry name" value="FAD/NAD(P)-binding domain"/>
    <property type="match status" value="2"/>
</dbReference>
<evidence type="ECO:0000256" key="1">
    <source>
        <dbReference type="ARBA" id="ARBA00010790"/>
    </source>
</evidence>
<dbReference type="PANTHER" id="PTHR11552">
    <property type="entry name" value="GLUCOSE-METHANOL-CHOLINE GMC OXIDOREDUCTASE"/>
    <property type="match status" value="1"/>
</dbReference>
<keyword evidence="2" id="KW-0274">FAD</keyword>
<evidence type="ECO:0000313" key="7">
    <source>
        <dbReference type="Proteomes" id="UP000801492"/>
    </source>
</evidence>
<evidence type="ECO:0000256" key="3">
    <source>
        <dbReference type="SAM" id="SignalP"/>
    </source>
</evidence>
<proteinExistence type="inferred from homology"/>
<dbReference type="Pfam" id="PF00732">
    <property type="entry name" value="GMC_oxred_N"/>
    <property type="match status" value="3"/>
</dbReference>
<keyword evidence="7" id="KW-1185">Reference proteome</keyword>
<dbReference type="SUPFAM" id="SSF54373">
    <property type="entry name" value="FAD-linked reductases, C-terminal domain"/>
    <property type="match status" value="1"/>
</dbReference>
<dbReference type="Proteomes" id="UP000801492">
    <property type="component" value="Unassembled WGS sequence"/>
</dbReference>
<evidence type="ECO:0000259" key="5">
    <source>
        <dbReference type="PROSITE" id="PS00624"/>
    </source>
</evidence>
<sequence length="986" mass="110649">MLAKNIILCFLTLFASIPAKYVSGNSVEYYQDLLQEFLNNASQWEQPTDSRRFFKLIDEHKEAIQYGHYDFIIVGVGVAGSVLANRLTESGKCKILALEAGGRENDFTDVPGFAPYLPRSDFNWGYKTIPQANACLGLQNKQCNYPRGKAVGGSSVINYVLYSRGNKEDFNRWGIRNEGWYYKNVLPYFKKTENSTLNFEDSGYHGHHGPLSVETANYYTDITKRFLKSAKQRGYKILDYNGKDEIGYSRLQLMTKRGSRCSANKAFANPAKNRENLELLDHSLGIKILIKDKKAYGVEFIRNRKKYKAIASKEVIICGGTINSPQILMLSGIGPKEHLKELDISVVQDLPVGESLYDHPVYTGLLFSTNISTQNEPSMEENIKHYLEGYGVLTVVASNTAVGFESTQVQIKNPQFEYIVSSGQVEAATPFFIDSMQMTEENWRAISKPLEGKYMWSVLPFLLHPKSIGTIKLKTRDPLDFPLLDCNFYGDENGEDIKDMLSAIKNVFRISETSAFQSIDSKYVSDPLPACKKYKHLSDDYWMCALKQLTYSSMHPVATCKMGPKGDKTAVVDNKLKVHGISGLRVADASIIPVTLAAHTTAASYMIGEKASDLIRKEHGDFRLPHSLQMHLKAFSDSLSKNDNDLKVYGVSGLRVADASVIPSSLSAHPTAVFRGCQGDKPIHPRNSKCNGHSPWLADEDPKSLSAGNWRTRENDFTDVPGFAPYLACSNFNWSSKTTPQVTSCLGFKNEQCNYPRGKAVGGSSVVNFLVYVRGNKQDFDKWGRRNPGWDYQSVLPYLQKIENSTLDFEDPGCHGHYGPVSVETAKYYSQITDIFLRSAQERRRNILDYNGKDQNGYFRFQIMTKKAKAKKACEVEFIRNGKKYKATTSKEVVICGGTINSPQIMMLSGIGPKQHLRELDISLVQDLPVVKSFHDHYTYPVLLFSTNISTQNEPPIQEHIKHYLEGYGVLTVASALTAVGFENLQ</sequence>
<comment type="caution">
    <text evidence="6">The sequence shown here is derived from an EMBL/GenBank/DDBJ whole genome shotgun (WGS) entry which is preliminary data.</text>
</comment>
<dbReference type="InterPro" id="IPR012132">
    <property type="entry name" value="GMC_OxRdtase"/>
</dbReference>
<feature type="non-terminal residue" evidence="6">
    <location>
        <position position="1"/>
    </location>
</feature>
<dbReference type="Pfam" id="PF05199">
    <property type="entry name" value="GMC_oxred_C"/>
    <property type="match status" value="2"/>
</dbReference>
<protein>
    <recommendedName>
        <fullName evidence="4 5">Glucose-methanol-choline oxidoreductase N-terminal domain-containing protein</fullName>
    </recommendedName>
</protein>
<dbReference type="PANTHER" id="PTHR11552:SF227">
    <property type="entry name" value="GLUCOSE DEHYDROGENASE [FAD, QUINONE]-LIKE PROTEIN"/>
    <property type="match status" value="1"/>
</dbReference>
<feature type="domain" description="Glucose-methanol-choline oxidoreductase N-terminal" evidence="5">
    <location>
        <begin position="320"/>
        <end position="334"/>
    </location>
</feature>
<dbReference type="PROSITE" id="PS00623">
    <property type="entry name" value="GMC_OXRED_1"/>
    <property type="match status" value="2"/>
</dbReference>
<feature type="domain" description="Glucose-methanol-choline oxidoreductase N-terminal" evidence="4">
    <location>
        <begin position="758"/>
        <end position="781"/>
    </location>
</feature>
<dbReference type="InterPro" id="IPR000172">
    <property type="entry name" value="GMC_OxRdtase_N"/>
</dbReference>
<evidence type="ECO:0000259" key="4">
    <source>
        <dbReference type="PROSITE" id="PS00623"/>
    </source>
</evidence>
<dbReference type="GO" id="GO:0050660">
    <property type="term" value="F:flavin adenine dinucleotide binding"/>
    <property type="evidence" value="ECO:0007669"/>
    <property type="project" value="InterPro"/>
</dbReference>
<keyword evidence="3" id="KW-0732">Signal</keyword>
<reference evidence="6" key="1">
    <citation type="submission" date="2019-08" db="EMBL/GenBank/DDBJ databases">
        <title>The genome of the North American firefly Photinus pyralis.</title>
        <authorList>
            <consortium name="Photinus pyralis genome working group"/>
            <person name="Fallon T.R."/>
            <person name="Sander Lower S.E."/>
            <person name="Weng J.-K."/>
        </authorList>
    </citation>
    <scope>NUCLEOTIDE SEQUENCE</scope>
    <source>
        <strain evidence="6">TRF0915ILg1</strain>
        <tissue evidence="6">Whole body</tissue>
    </source>
</reference>
<dbReference type="Gene3D" id="3.50.50.60">
    <property type="entry name" value="FAD/NAD(P)-binding domain"/>
    <property type="match status" value="3"/>
</dbReference>
<dbReference type="EMBL" id="VTPC01001049">
    <property type="protein sequence ID" value="KAF2903352.1"/>
    <property type="molecule type" value="Genomic_DNA"/>
</dbReference>
<dbReference type="PROSITE" id="PS00624">
    <property type="entry name" value="GMC_OXRED_2"/>
    <property type="match status" value="2"/>
</dbReference>
<dbReference type="GO" id="GO:0016614">
    <property type="term" value="F:oxidoreductase activity, acting on CH-OH group of donors"/>
    <property type="evidence" value="ECO:0007669"/>
    <property type="project" value="InterPro"/>
</dbReference>
<gene>
    <name evidence="6" type="ORF">ILUMI_02833</name>
</gene>
<organism evidence="6 7">
    <name type="scientific">Ignelater luminosus</name>
    <name type="common">Cucubano</name>
    <name type="synonym">Pyrophorus luminosus</name>
    <dbReference type="NCBI Taxonomy" id="2038154"/>
    <lineage>
        <taxon>Eukaryota</taxon>
        <taxon>Metazoa</taxon>
        <taxon>Ecdysozoa</taxon>
        <taxon>Arthropoda</taxon>
        <taxon>Hexapoda</taxon>
        <taxon>Insecta</taxon>
        <taxon>Pterygota</taxon>
        <taxon>Neoptera</taxon>
        <taxon>Endopterygota</taxon>
        <taxon>Coleoptera</taxon>
        <taxon>Polyphaga</taxon>
        <taxon>Elateriformia</taxon>
        <taxon>Elateroidea</taxon>
        <taxon>Elateridae</taxon>
        <taxon>Agrypninae</taxon>
        <taxon>Pyrophorini</taxon>
        <taxon>Ignelater</taxon>
    </lineage>
</organism>
<comment type="similarity">
    <text evidence="1 2">Belongs to the GMC oxidoreductase family.</text>
</comment>
<name>A0A8K0DHM3_IGNLU</name>
<dbReference type="AlphaFoldDB" id="A0A8K0DHM3"/>
<evidence type="ECO:0000256" key="2">
    <source>
        <dbReference type="RuleBase" id="RU003968"/>
    </source>
</evidence>
<feature type="domain" description="Glucose-methanol-choline oxidoreductase N-terminal" evidence="5">
    <location>
        <begin position="898"/>
        <end position="912"/>
    </location>
</feature>
<feature type="domain" description="Glucose-methanol-choline oxidoreductase N-terminal" evidence="4">
    <location>
        <begin position="148"/>
        <end position="171"/>
    </location>
</feature>
<dbReference type="Gene3D" id="3.30.560.10">
    <property type="entry name" value="Glucose Oxidase, domain 3"/>
    <property type="match status" value="1"/>
</dbReference>
<dbReference type="InterPro" id="IPR007867">
    <property type="entry name" value="GMC_OxRtase_C"/>
</dbReference>
<dbReference type="OrthoDB" id="269227at2759"/>
<dbReference type="InterPro" id="IPR036188">
    <property type="entry name" value="FAD/NAD-bd_sf"/>
</dbReference>
<feature type="chain" id="PRO_5035481274" description="Glucose-methanol-choline oxidoreductase N-terminal domain-containing protein" evidence="3">
    <location>
        <begin position="25"/>
        <end position="986"/>
    </location>
</feature>
<evidence type="ECO:0000313" key="6">
    <source>
        <dbReference type="EMBL" id="KAF2903352.1"/>
    </source>
</evidence>
<feature type="signal peptide" evidence="3">
    <location>
        <begin position="1"/>
        <end position="24"/>
    </location>
</feature>
<keyword evidence="2" id="KW-0285">Flavoprotein</keyword>
<accession>A0A8K0DHM3</accession>